<dbReference type="GO" id="GO:0032259">
    <property type="term" value="P:methylation"/>
    <property type="evidence" value="ECO:0007669"/>
    <property type="project" value="InterPro"/>
</dbReference>
<dbReference type="PROSITE" id="PS51657">
    <property type="entry name" value="PSRV_HELICASE"/>
    <property type="match status" value="1"/>
</dbReference>
<dbReference type="EMBL" id="PP272774">
    <property type="protein sequence ID" value="WZI33540.1"/>
    <property type="molecule type" value="Viral_cRNA"/>
</dbReference>
<evidence type="ECO:0000256" key="6">
    <source>
        <dbReference type="ARBA" id="ARBA00022695"/>
    </source>
</evidence>
<evidence type="ECO:0000256" key="2">
    <source>
        <dbReference type="ARBA" id="ARBA00004531"/>
    </source>
</evidence>
<evidence type="ECO:0000256" key="9">
    <source>
        <dbReference type="ARBA" id="ARBA00022953"/>
    </source>
</evidence>
<dbReference type="InterPro" id="IPR007094">
    <property type="entry name" value="RNA-dir_pol_PSvirus"/>
</dbReference>
<evidence type="ECO:0000256" key="10">
    <source>
        <dbReference type="ARBA" id="ARBA00023042"/>
    </source>
</evidence>
<dbReference type="PROSITE" id="PS50507">
    <property type="entry name" value="RDRP_SSRNA_POS"/>
    <property type="match status" value="1"/>
</dbReference>
<dbReference type="Gene3D" id="3.40.50.300">
    <property type="entry name" value="P-loop containing nucleotide triphosphate hydrolases"/>
    <property type="match status" value="2"/>
</dbReference>
<dbReference type="InterPro" id="IPR001788">
    <property type="entry name" value="RNA-dep_RNA_pol_alsuvir"/>
</dbReference>
<keyword evidence="7" id="KW-0067">ATP-binding</keyword>
<dbReference type="InterPro" id="IPR002877">
    <property type="entry name" value="RNA_MeTrfase_FtsJ_dom"/>
</dbReference>
<reference evidence="16" key="2">
    <citation type="submission" date="2024-01" db="EMBL/GenBank/DDBJ databases">
        <authorList>
            <person name="Zhang X.-A."/>
            <person name="Zhang J.-T."/>
            <person name="Hu Z.-Y."/>
            <person name="Liu W."/>
        </authorList>
    </citation>
    <scope>NUCLEOTIDE SEQUENCE</scope>
    <source>
        <strain evidence="16">Ribo_7</strain>
    </source>
</reference>
<evidence type="ECO:0000256" key="12">
    <source>
        <dbReference type="SAM" id="MobiDB-lite"/>
    </source>
</evidence>
<dbReference type="Pfam" id="PF01660">
    <property type="entry name" value="Vmethyltransf"/>
    <property type="match status" value="1"/>
</dbReference>
<dbReference type="Pfam" id="PF01728">
    <property type="entry name" value="FtsJ"/>
    <property type="match status" value="1"/>
</dbReference>
<dbReference type="GO" id="GO:0003968">
    <property type="term" value="F:RNA-directed RNA polymerase activity"/>
    <property type="evidence" value="ECO:0007669"/>
    <property type="project" value="InterPro"/>
</dbReference>
<dbReference type="PROSITE" id="PS51743">
    <property type="entry name" value="ALPHAVIRUS_MT"/>
    <property type="match status" value="1"/>
</dbReference>
<feature type="domain" description="Alphavirus-like MT" evidence="15">
    <location>
        <begin position="39"/>
        <end position="248"/>
    </location>
</feature>
<keyword evidence="8" id="KW-0694">RNA-binding</keyword>
<feature type="domain" description="(+)RNA virus helicase C-terminal" evidence="14">
    <location>
        <begin position="1603"/>
        <end position="1919"/>
    </location>
</feature>
<dbReference type="GO" id="GO:0033645">
    <property type="term" value="C:host cell endomembrane system"/>
    <property type="evidence" value="ECO:0007669"/>
    <property type="project" value="UniProtKB-SubCell"/>
</dbReference>
<keyword evidence="3" id="KW-1048">Host nucleus</keyword>
<evidence type="ECO:0000256" key="3">
    <source>
        <dbReference type="ARBA" id="ARBA00022562"/>
    </source>
</evidence>
<dbReference type="InterPro" id="IPR002588">
    <property type="entry name" value="Alphavirus-like_MT_dom"/>
</dbReference>
<dbReference type="GO" id="GO:0039694">
    <property type="term" value="P:viral RNA genome replication"/>
    <property type="evidence" value="ECO:0007669"/>
    <property type="project" value="InterPro"/>
</dbReference>
<dbReference type="Pfam" id="PF00978">
    <property type="entry name" value="RdRP_2"/>
    <property type="match status" value="1"/>
</dbReference>
<dbReference type="GO" id="GO:0006351">
    <property type="term" value="P:DNA-templated transcription"/>
    <property type="evidence" value="ECO:0007669"/>
    <property type="project" value="InterPro"/>
</dbReference>
<evidence type="ECO:0000313" key="16">
    <source>
        <dbReference type="EMBL" id="WZI33540.1"/>
    </source>
</evidence>
<keyword evidence="9" id="KW-0693">Viral RNA replication</keyword>
<proteinExistence type="predicted"/>
<dbReference type="InterPro" id="IPR029063">
    <property type="entry name" value="SAM-dependent_MTases_sf"/>
</dbReference>
<dbReference type="GO" id="GO:0005524">
    <property type="term" value="F:ATP binding"/>
    <property type="evidence" value="ECO:0007669"/>
    <property type="project" value="UniProtKB-KW"/>
</dbReference>
<dbReference type="GO" id="GO:0003723">
    <property type="term" value="F:RNA binding"/>
    <property type="evidence" value="ECO:0007669"/>
    <property type="project" value="UniProtKB-KW"/>
</dbReference>
<keyword evidence="6" id="KW-0548">Nucleotidyltransferase</keyword>
<dbReference type="SUPFAM" id="SSF52540">
    <property type="entry name" value="P-loop containing nucleoside triphosphate hydrolases"/>
    <property type="match status" value="1"/>
</dbReference>
<evidence type="ECO:0000256" key="4">
    <source>
        <dbReference type="ARBA" id="ARBA00022664"/>
    </source>
</evidence>
<comment type="subcellular location">
    <subcellularLocation>
        <location evidence="2">Host endomembrane system</location>
        <topology evidence="2">Peripheral membrane protein</topology>
    </subcellularLocation>
    <subcellularLocation>
        <location evidence="1">Host nucleus</location>
    </subcellularLocation>
</comment>
<reference evidence="16" key="1">
    <citation type="journal article" date="2024" name="NPJ Biofilms Microbiomes">
        <title>Decoding the RNA viromes in shrew lungs along the eastern coast of China.</title>
        <authorList>
            <person name="Zhang J.T."/>
            <person name="Hu Z.Y."/>
            <person name="Tang F."/>
            <person name="Liu Y.T."/>
            <person name="Tan W.L."/>
            <person name="Ma X.F."/>
            <person name="Zhang Y.F."/>
            <person name="Si G.Q."/>
            <person name="Zhang L."/>
            <person name="Zhang M.Q."/>
            <person name="Peng C."/>
            <person name="Fu B.K."/>
            <person name="Fang L.Q."/>
            <person name="Zhang X.A."/>
            <person name="Liu W."/>
        </authorList>
    </citation>
    <scope>NUCLEOTIDE SEQUENCE</scope>
    <source>
        <strain evidence="16">Ribo_7</strain>
    </source>
</reference>
<dbReference type="GO" id="GO:0042025">
    <property type="term" value="C:host cell nucleus"/>
    <property type="evidence" value="ECO:0007669"/>
    <property type="project" value="UniProtKB-SubCell"/>
</dbReference>
<dbReference type="SUPFAM" id="SSF56672">
    <property type="entry name" value="DNA/RNA polymerases"/>
    <property type="match status" value="1"/>
</dbReference>
<comment type="catalytic activity">
    <reaction evidence="11">
        <text>ATP + H2O = ADP + phosphate + H(+)</text>
        <dbReference type="Rhea" id="RHEA:13065"/>
        <dbReference type="ChEBI" id="CHEBI:15377"/>
        <dbReference type="ChEBI" id="CHEBI:15378"/>
        <dbReference type="ChEBI" id="CHEBI:30616"/>
        <dbReference type="ChEBI" id="CHEBI:43474"/>
        <dbReference type="ChEBI" id="CHEBI:456216"/>
        <dbReference type="EC" id="3.6.4.13"/>
    </reaction>
</comment>
<keyword evidence="10" id="KW-0506">mRNA capping</keyword>
<feature type="domain" description="RdRp catalytic" evidence="13">
    <location>
        <begin position="2228"/>
        <end position="2338"/>
    </location>
</feature>
<evidence type="ECO:0000256" key="11">
    <source>
        <dbReference type="ARBA" id="ARBA00047984"/>
    </source>
</evidence>
<dbReference type="InterPro" id="IPR043502">
    <property type="entry name" value="DNA/RNA_pol_sf"/>
</dbReference>
<evidence type="ECO:0000259" key="14">
    <source>
        <dbReference type="PROSITE" id="PS51657"/>
    </source>
</evidence>
<dbReference type="InterPro" id="IPR027417">
    <property type="entry name" value="P-loop_NTPase"/>
</dbReference>
<protein>
    <submittedName>
        <fullName evidence="16">Polyprotein</fullName>
    </submittedName>
</protein>
<feature type="region of interest" description="Disordered" evidence="12">
    <location>
        <begin position="1320"/>
        <end position="1353"/>
    </location>
</feature>
<dbReference type="InterPro" id="IPR027351">
    <property type="entry name" value="(+)RNA_virus_helicase_core_dom"/>
</dbReference>
<name>A0AB38ZKF6_9VIRU</name>
<keyword evidence="5" id="KW-0808">Transferase</keyword>
<dbReference type="GO" id="GO:0006370">
    <property type="term" value="P:7-methylguanosine mRNA capping"/>
    <property type="evidence" value="ECO:0007669"/>
    <property type="project" value="UniProtKB-KW"/>
</dbReference>
<dbReference type="GO" id="GO:0016556">
    <property type="term" value="P:mRNA modification"/>
    <property type="evidence" value="ECO:0007669"/>
    <property type="project" value="InterPro"/>
</dbReference>
<evidence type="ECO:0000256" key="8">
    <source>
        <dbReference type="ARBA" id="ARBA00022884"/>
    </source>
</evidence>
<dbReference type="Gene3D" id="3.40.50.150">
    <property type="entry name" value="Vaccinia Virus protein VP39"/>
    <property type="match status" value="1"/>
</dbReference>
<keyword evidence="4" id="KW-0507">mRNA processing</keyword>
<dbReference type="Pfam" id="PF01443">
    <property type="entry name" value="Viral_helicase1"/>
    <property type="match status" value="1"/>
</dbReference>
<dbReference type="GO" id="GO:0008174">
    <property type="term" value="F:mRNA methyltransferase activity"/>
    <property type="evidence" value="ECO:0007669"/>
    <property type="project" value="UniProtKB-UniRule"/>
</dbReference>
<evidence type="ECO:0000256" key="5">
    <source>
        <dbReference type="ARBA" id="ARBA00022679"/>
    </source>
</evidence>
<dbReference type="CDD" id="cd23254">
    <property type="entry name" value="Kitaviridae_RdRp"/>
    <property type="match status" value="1"/>
</dbReference>
<evidence type="ECO:0000256" key="7">
    <source>
        <dbReference type="ARBA" id="ARBA00022840"/>
    </source>
</evidence>
<evidence type="ECO:0000259" key="13">
    <source>
        <dbReference type="PROSITE" id="PS50507"/>
    </source>
</evidence>
<keyword evidence="7" id="KW-0547">Nucleotide-binding</keyword>
<dbReference type="GO" id="GO:0003724">
    <property type="term" value="F:RNA helicase activity"/>
    <property type="evidence" value="ECO:0007669"/>
    <property type="project" value="UniProtKB-EC"/>
</dbReference>
<accession>A0AB38ZKF6</accession>
<organism evidence="16">
    <name type="scientific">Suncus murinus ribovirus 2</name>
    <dbReference type="NCBI Taxonomy" id="3139576"/>
    <lineage>
        <taxon>Viruses</taxon>
        <taxon>Riboviria</taxon>
    </lineage>
</organism>
<sequence length="2477" mass="281973">MFNSTFKKIKQKKSYTLPYKMNTEDEVSFDTAYPEYTLNFSSTIYHPHAAAANSRILERHLLKELVGYTALSGKISIPDQVLLLDIGGNFMHHIDEQNNDIHCCSPILSHYDAKRKAERKIQAEMKMVTCKNQETKEILKRFLYGDKMLDCGKKIQDCVVRGRFAISIHACYDIDLHEFCSGLYSKGVEIAIATMIFTPDMLKSNTGQIPELKCDYSISTENDNIEFAFVGDSSYAYKHKFSSYLEYFTISYVVANSAYGYTIEMLGCRLGVQFLKFTRVEHIHNLEVPVHRLWFSDCANKSVVTYYTYESSLSVLTRRYYLIPKAITVDNDMLNMIMTYTFRLEDNRFIPKNVHEYANSINNTIVINGKAIKKKVGLSAPELYELCHAIYIHVYELKYLVGKVDQELIDVIKADRKMNSKSLLASFFDYVVKLFKFNICDLSAKTLALLRSRSKDPDNSMFVKIEPAEKYKQFDHSLDKTSIFDLFRNHKMLESNHLIRDVVFKRNLTVQDMLVTDLSDFLIHDEDTDALTPLRAFIPEVITNFNMDKPEVEFNLSPQDQMIYDLFHHGSDLTEEESMYSILGIDENPGNGDCLYYAMSHIQPKNLRMLLADSEKLRFLRDSDAIRNVLLTEGSWGNRSIVDLYAMTFGVAVVVVADEATYRYGPKTSSLRNASFVRYTAGHYRRMNISYDGQFNSKLIVTRDIYNLIDLIKNQLSSNDWLVKGFATANLIGLKGLTVGERKVEFQPFVDTSSGSGEKFFVIMILTEYDIAALSHRTIVNLRNVGSSGAFVIIPSSQLESFFLKFVVYASKVRMYHASQWIGIYVEGKNTEITYNMVDDFQKYTQFIYETPKSSRNIYWTCVDSKPNRVSYSIPLPKYMRIPGLSAPLEIEHGDLGLITKRIRLMTSNDIVCNLGSRKLNLKTRARVIIVDHLMQINTSTISAGATTNDNTLIPAIPQRSCLASIINTIRRAISSKIIYLILSEGSDVDVPSLYQFLTELSSIPNLKVHLFTVSSQMRVLCDLFFLTCNRHTINIDSEVFDSQYRLPMNTERKAFQNLPDKDYTAVTKMMKPIINKTMYLNNAHSKLLQILQKFSLTYNSFFDIAGAPGGFAKALMEWQVLSEGTMHYYFDVNKEKHLKPILPYNARLKMLDVLVVPSWYKGDLNCVKTRAYLATMPRVDLVTGDACSLAGLESEENIQLIGNEVNVALSLLKVGGSLIVKIGEPYLYSNLLKKIIHSFLYVDLYKPLNSNPLSPETYIVARVRLSDHRECVSSNSVAIFKKSVDRYYNQTYLSMLKANHYVNKLKQDAPTVEDLDNAEISSSVNGGDSPLDSNGADLPADQETNNMPNAPPLHLADRTSIDSYDGVDTAIDIGAAVHDMLSAPNSEDEDTLNINQVIIHSSNQETLENAQNHLHDTASVSSQDSVVKSFTTKSSSTEVGFGQLQILHPISTLHSAERRGRDTQLNRYFSPTAEVAHEGVSTSVKQLITARNSLREVVEMWRVTDKSYLDVMRQLYCRYSVDVNSVSSLACNAILAARTKDAVGIIDNGTGKWVVKTQTLPETYTHAYDGTNFITLKKKHLSQTTITPNLCSDSPVNYLMVSSCTEVMLASRLYQEYRNVDPYTLTSFPKIIREEGVPGCGKTHRIVSQVDVNRDLVLSVTQDGKENMRERLMRKEKGNDLLDSTCLTLSSYLLNHRGSTFERVFIDEALMCHPGEIWLVVLSTKCKELYLIGDSLQIEYFSRVPGIPLRFHLLDYIPVTNILSVSYRCPVDVASIFSNLYASGFKSGSSVFRSLEYMNINSINEIDRNLDAVYLVLKKNEKFALINQGFKNVHTVGEYQGCQSPCVVLIRSTNYVGDDIYSKPSQVLVALTRHTKRLIYYTVVCDSIVEMINQAKARSQTELNAYSVGDFGGASVEDSRIVSESLVLRDNNPTVSIRTLSPTLQQYCTSSNFLTLTNRKYVKENIYVKSFFPSVTNPYGSNDYYLLQTFYDTVLPGNSLHFREFEQEICEMADMDLSVENVKLTLAKIRPMKPRKPHLHPVLRTSICENRQPTQIDSLLGLIKRNLTVPDLDGIVDESCIANVMIKRFMNTYIDMEIFKNFLAHPIFPNVGLLREWLENQPTCTQNQILGLTTISDYNLNEYILMNKNTLKPTLTTQAPYEYSSVQTIAYQDKDINAYFCPIFKEIRERIINCLKKKFAIFSDMSAEEFASLLTSRFPNGEIVYNGRKLEIDMSKYDKSQQSLILHFECLLYAIFGFPQEIISMWHSAHMSVVLQDFLNGVKAYIMYQRRSGDASTFIGNTLVLMGILATLFRMDWGFFSGDDSLLGITDDGQPIPDLNVLCGELFNMESKFFYYEYPYFCSKFLVFDNYRYYFVPDPIKLITKLGRHDLVNYDHADEYRVSSLDLTKGYDNHKVGELLTYAISERYNVRLGNVAIILSCIRRFLSSKSSFFSLYYTHEGEEELLSTDPSRPSLD</sequence>
<evidence type="ECO:0000256" key="1">
    <source>
        <dbReference type="ARBA" id="ARBA00004147"/>
    </source>
</evidence>
<evidence type="ECO:0000259" key="15">
    <source>
        <dbReference type="PROSITE" id="PS51743"/>
    </source>
</evidence>